<dbReference type="Gene3D" id="2.60.40.10">
    <property type="entry name" value="Immunoglobulins"/>
    <property type="match status" value="3"/>
</dbReference>
<dbReference type="PANTHER" id="PTHR46957">
    <property type="entry name" value="CYTOKINE RECEPTOR"/>
    <property type="match status" value="1"/>
</dbReference>
<dbReference type="SUPFAM" id="SSF49265">
    <property type="entry name" value="Fibronectin type III"/>
    <property type="match status" value="2"/>
</dbReference>
<dbReference type="AlphaFoldDB" id="A0AAV8ZS61"/>
<evidence type="ECO:0000313" key="3">
    <source>
        <dbReference type="EMBL" id="KAJ8968142.1"/>
    </source>
</evidence>
<organism evidence="3 4">
    <name type="scientific">Rhamnusium bicolor</name>
    <dbReference type="NCBI Taxonomy" id="1586634"/>
    <lineage>
        <taxon>Eukaryota</taxon>
        <taxon>Metazoa</taxon>
        <taxon>Ecdysozoa</taxon>
        <taxon>Arthropoda</taxon>
        <taxon>Hexapoda</taxon>
        <taxon>Insecta</taxon>
        <taxon>Pterygota</taxon>
        <taxon>Neoptera</taxon>
        <taxon>Endopterygota</taxon>
        <taxon>Coleoptera</taxon>
        <taxon>Polyphaga</taxon>
        <taxon>Cucujiformia</taxon>
        <taxon>Chrysomeloidea</taxon>
        <taxon>Cerambycidae</taxon>
        <taxon>Lepturinae</taxon>
        <taxon>Rhagiini</taxon>
        <taxon>Rhamnusium</taxon>
    </lineage>
</organism>
<dbReference type="PROSITE" id="PS50853">
    <property type="entry name" value="FN3"/>
    <property type="match status" value="3"/>
</dbReference>
<evidence type="ECO:0000256" key="1">
    <source>
        <dbReference type="ARBA" id="ARBA00004479"/>
    </source>
</evidence>
<sequence length="408" mass="45851">MIIITKQEYYERQIDEHKKDKEMWKTLKIMLKPLPKIDESIYLENIEREKEKEIAETFNEYFIYSITNVIDSIDKPIEVDDLSNAESSFGGAKPGTAPRNVQVRPLSSSTMVIQWDEPETPNGQVTGYKVYYTTNSELPMAQWESQVVDNNQLTTISELTPHTIYTIRVQAYTSVGPGPLSSPVHVKTQQGVPSQPSNLRASDIGESSVTLQWSKPTHSGESIVSYELYWNDTYAKEKHHRRIPISESYTLTGLYPNTLYYVWLAARSQRGEGATTPPIPVRTKQYAISLAYVNANAAVVPGAPPSNVIGEAVSPTAIRVTWDPPPANRSNGNIIYYKLQFVEADRSDSEASEIKYNGTSLTLDELKRWTTYRIRVLAGTSVGDGPSSYPITIRTHEDGTFSLIIMQN</sequence>
<comment type="subcellular location">
    <subcellularLocation>
        <location evidence="1">Membrane</location>
        <topology evidence="1">Single-pass type I membrane protein</topology>
    </subcellularLocation>
</comment>
<dbReference type="GO" id="GO:0016020">
    <property type="term" value="C:membrane"/>
    <property type="evidence" value="ECO:0007669"/>
    <property type="project" value="UniProtKB-SubCell"/>
</dbReference>
<proteinExistence type="predicted"/>
<dbReference type="SMART" id="SM00060">
    <property type="entry name" value="FN3"/>
    <property type="match status" value="3"/>
</dbReference>
<dbReference type="PANTHER" id="PTHR46957:SF6">
    <property type="entry name" value="PROTEIN-TYROSINE-PHOSPHATASE"/>
    <property type="match status" value="1"/>
</dbReference>
<name>A0AAV8ZS61_9CUCU</name>
<dbReference type="InterPro" id="IPR050713">
    <property type="entry name" value="RTP_Phos/Ushers"/>
</dbReference>
<comment type="caution">
    <text evidence="3">The sequence shown here is derived from an EMBL/GenBank/DDBJ whole genome shotgun (WGS) entry which is preliminary data.</text>
</comment>
<dbReference type="InterPro" id="IPR036116">
    <property type="entry name" value="FN3_sf"/>
</dbReference>
<accession>A0AAV8ZS61</accession>
<gene>
    <name evidence="3" type="ORF">NQ314_002444</name>
</gene>
<dbReference type="CDD" id="cd00063">
    <property type="entry name" value="FN3"/>
    <property type="match status" value="3"/>
</dbReference>
<dbReference type="PRINTS" id="PR00014">
    <property type="entry name" value="FNTYPEIII"/>
</dbReference>
<dbReference type="FunFam" id="2.60.40.10:FF:000551">
    <property type="entry name" value="Protogenin A"/>
    <property type="match status" value="1"/>
</dbReference>
<dbReference type="EMBL" id="JANEYF010000754">
    <property type="protein sequence ID" value="KAJ8968142.1"/>
    <property type="molecule type" value="Genomic_DNA"/>
</dbReference>
<feature type="domain" description="Fibronectin type-III" evidence="2">
    <location>
        <begin position="97"/>
        <end position="191"/>
    </location>
</feature>
<keyword evidence="4" id="KW-1185">Reference proteome</keyword>
<evidence type="ECO:0000313" key="4">
    <source>
        <dbReference type="Proteomes" id="UP001162156"/>
    </source>
</evidence>
<dbReference type="InterPro" id="IPR013783">
    <property type="entry name" value="Ig-like_fold"/>
</dbReference>
<dbReference type="FunFam" id="2.60.40.10:FF:001111">
    <property type="entry name" value="tyrosine-protein phosphatase Lar isoform X1"/>
    <property type="match status" value="1"/>
</dbReference>
<evidence type="ECO:0000259" key="2">
    <source>
        <dbReference type="PROSITE" id="PS50853"/>
    </source>
</evidence>
<protein>
    <recommendedName>
        <fullName evidence="2">Fibronectin type-III domain-containing protein</fullName>
    </recommendedName>
</protein>
<feature type="domain" description="Fibronectin type-III" evidence="2">
    <location>
        <begin position="304"/>
        <end position="398"/>
    </location>
</feature>
<dbReference type="FunFam" id="2.60.40.10:FF:001197">
    <property type="entry name" value="tyrosine-protein phosphatase Lar isoform X1"/>
    <property type="match status" value="1"/>
</dbReference>
<dbReference type="Proteomes" id="UP001162156">
    <property type="component" value="Unassembled WGS sequence"/>
</dbReference>
<feature type="domain" description="Fibronectin type-III" evidence="2">
    <location>
        <begin position="195"/>
        <end position="286"/>
    </location>
</feature>
<reference evidence="3" key="1">
    <citation type="journal article" date="2023" name="Insect Mol. Biol.">
        <title>Genome sequencing provides insights into the evolution of gene families encoding plant cell wall-degrading enzymes in longhorned beetles.</title>
        <authorList>
            <person name="Shin N.R."/>
            <person name="Okamura Y."/>
            <person name="Kirsch R."/>
            <person name="Pauchet Y."/>
        </authorList>
    </citation>
    <scope>NUCLEOTIDE SEQUENCE</scope>
    <source>
        <strain evidence="3">RBIC_L_NR</strain>
    </source>
</reference>
<dbReference type="InterPro" id="IPR003961">
    <property type="entry name" value="FN3_dom"/>
</dbReference>
<dbReference type="Pfam" id="PF00041">
    <property type="entry name" value="fn3"/>
    <property type="match status" value="3"/>
</dbReference>